<dbReference type="InterPro" id="IPR036866">
    <property type="entry name" value="RibonucZ/Hydroxyglut_hydro"/>
</dbReference>
<protein>
    <submittedName>
        <fullName evidence="4">MBL fold metallo-hydrolase</fullName>
    </submittedName>
</protein>
<dbReference type="EMBL" id="QJOW01000008">
    <property type="protein sequence ID" value="KAB7512936.1"/>
    <property type="molecule type" value="Genomic_DNA"/>
</dbReference>
<dbReference type="AlphaFoldDB" id="A0A5N5U2Y5"/>
<feature type="domain" description="Metallo-beta-lactamase" evidence="2">
    <location>
        <begin position="32"/>
        <end position="241"/>
    </location>
</feature>
<evidence type="ECO:0000313" key="3">
    <source>
        <dbReference type="EMBL" id="KAB7512819.1"/>
    </source>
</evidence>
<evidence type="ECO:0000259" key="2">
    <source>
        <dbReference type="SMART" id="SM00849"/>
    </source>
</evidence>
<keyword evidence="1 4" id="KW-0378">Hydrolase</keyword>
<accession>A0A5N5U305</accession>
<reference evidence="6 7" key="1">
    <citation type="submission" date="2019-10" db="EMBL/GenBank/DDBJ databases">
        <title>Unraveling microbial dark matter from salterns through culturing: the case of the genus Halosegnis.</title>
        <authorList>
            <person name="Duran-Viseras A."/>
            <person name="Andrei A.-S."/>
            <person name="Vera-Gargallo B."/>
            <person name="Ghai R."/>
            <person name="Sanchez-Porro C."/>
            <person name="Ventosa A."/>
        </authorList>
    </citation>
    <scope>NUCLEOTIDE SEQUENCE [LARGE SCALE GENOMIC DNA]</scope>
    <source>
        <strain evidence="4 7">F17-44</strain>
        <strain evidence="3 8">F18-79</strain>
        <strain evidence="5 6">F19-13</strain>
    </source>
</reference>
<evidence type="ECO:0000313" key="5">
    <source>
        <dbReference type="EMBL" id="KAB7515044.1"/>
    </source>
</evidence>
<proteinExistence type="predicted"/>
<accession>A0A5N5U8Y3</accession>
<gene>
    <name evidence="3" type="ORF">DM867_11505</name>
    <name evidence="4" type="ORF">DMP03_13360</name>
    <name evidence="5" type="ORF">DP108_11515</name>
</gene>
<dbReference type="EMBL" id="QKKZ01000006">
    <property type="protein sequence ID" value="KAB7512819.1"/>
    <property type="molecule type" value="Genomic_DNA"/>
</dbReference>
<dbReference type="InterPro" id="IPR050114">
    <property type="entry name" value="UPF0173_UPF0282_UlaG_hydrolase"/>
</dbReference>
<dbReference type="Pfam" id="PF12706">
    <property type="entry name" value="Lactamase_B_2"/>
    <property type="match status" value="1"/>
</dbReference>
<evidence type="ECO:0000313" key="8">
    <source>
        <dbReference type="Proteomes" id="UP000326865"/>
    </source>
</evidence>
<dbReference type="OrthoDB" id="336381at2157"/>
<dbReference type="SMART" id="SM00849">
    <property type="entry name" value="Lactamase_B"/>
    <property type="match status" value="1"/>
</dbReference>
<comment type="caution">
    <text evidence="4">The sequence shown here is derived from an EMBL/GenBank/DDBJ whole genome shotgun (WGS) entry which is preliminary data.</text>
</comment>
<dbReference type="Proteomes" id="UP000326302">
    <property type="component" value="Unassembled WGS sequence"/>
</dbReference>
<dbReference type="Proteomes" id="UP000326207">
    <property type="component" value="Unassembled WGS sequence"/>
</dbReference>
<dbReference type="GO" id="GO:0016787">
    <property type="term" value="F:hydrolase activity"/>
    <property type="evidence" value="ECO:0007669"/>
    <property type="project" value="UniProtKB-KW"/>
</dbReference>
<evidence type="ECO:0000313" key="6">
    <source>
        <dbReference type="Proteomes" id="UP000326207"/>
    </source>
</evidence>
<accession>A0A5N5U2Y5</accession>
<dbReference type="EMBL" id="QMDY01000008">
    <property type="protein sequence ID" value="KAB7515044.1"/>
    <property type="molecule type" value="Genomic_DNA"/>
</dbReference>
<evidence type="ECO:0000256" key="1">
    <source>
        <dbReference type="ARBA" id="ARBA00022801"/>
    </source>
</evidence>
<dbReference type="Proteomes" id="UP000326865">
    <property type="component" value="Unassembled WGS sequence"/>
</dbReference>
<dbReference type="RefSeq" id="WP_152121047.1">
    <property type="nucleotide sequence ID" value="NZ_QJOW01000008.1"/>
</dbReference>
<dbReference type="InterPro" id="IPR001279">
    <property type="entry name" value="Metallo-B-lactamas"/>
</dbReference>
<evidence type="ECO:0000313" key="7">
    <source>
        <dbReference type="Proteomes" id="UP000326302"/>
    </source>
</evidence>
<organism evidence="4 7">
    <name type="scientific">Halosegnis rubeus</name>
    <dbReference type="NCBI Taxonomy" id="2212850"/>
    <lineage>
        <taxon>Archaea</taxon>
        <taxon>Methanobacteriati</taxon>
        <taxon>Methanobacteriota</taxon>
        <taxon>Stenosarchaea group</taxon>
        <taxon>Halobacteria</taxon>
        <taxon>Halobacteriales</taxon>
        <taxon>Natronomonadaceae</taxon>
        <taxon>Halosegnis</taxon>
    </lineage>
</organism>
<name>A0A5N5U2Y5_9EURY</name>
<evidence type="ECO:0000313" key="4">
    <source>
        <dbReference type="EMBL" id="KAB7512936.1"/>
    </source>
</evidence>
<dbReference type="PANTHER" id="PTHR43546">
    <property type="entry name" value="UPF0173 METAL-DEPENDENT HYDROLASE MJ1163-RELATED"/>
    <property type="match status" value="1"/>
</dbReference>
<dbReference type="PANTHER" id="PTHR43546:SF9">
    <property type="entry name" value="L-ASCORBATE-6-PHOSPHATE LACTONASE ULAG-RELATED"/>
    <property type="match status" value="1"/>
</dbReference>
<keyword evidence="8" id="KW-1185">Reference proteome</keyword>
<dbReference type="SUPFAM" id="SSF56281">
    <property type="entry name" value="Metallo-hydrolase/oxidoreductase"/>
    <property type="match status" value="1"/>
</dbReference>
<sequence>MAHEFPGSDWGDWLPRAVADATPDGVDLWYLGCNGFILKASDGTTLFIDPYCGDGDPPRTRRMVPVPFDPNDVTECDGVLATHEHSDHVHGPTQRPILGNTDASYYGPDDSVAVTESEGWADDEGIDVDQFETVTEGDIFDIGAFTVHVEPARDPDATHPVSYVIDHESGAFFHGGDARSSEAFEAIGDEYEIDLAALAFGSSGYLPDPEGGVMYKQWYADENEITEAAAQLSPDRLLPTHWDIWKNLTADPTALRPHIRSFERPRALELAEIGDRVEL</sequence>
<dbReference type="Gene3D" id="3.60.15.10">
    <property type="entry name" value="Ribonuclease Z/Hydroxyacylglutathione hydrolase-like"/>
    <property type="match status" value="1"/>
</dbReference>